<reference evidence="9" key="1">
    <citation type="journal article" date="2013" name="Genome Biol.">
        <title>Reference genomes and transcriptomes of Nicotiana sylvestris and Nicotiana tomentosiformis.</title>
        <authorList>
            <person name="Sierro N."/>
            <person name="Battey J.N."/>
            <person name="Ouadi S."/>
            <person name="Bovet L."/>
            <person name="Goepfert S."/>
            <person name="Bakaher N."/>
            <person name="Peitsch M.C."/>
            <person name="Ivanov N.V."/>
        </authorList>
    </citation>
    <scope>NUCLEOTIDE SEQUENCE [LARGE SCALE GENOMIC DNA]</scope>
</reference>
<dbReference type="PANTHER" id="PTHR33162">
    <property type="entry name" value="SEC-INDEPENDENT PROTEIN TRANSLOCASE PROTEIN TATA, CHLOROPLASTIC"/>
    <property type="match status" value="1"/>
</dbReference>
<keyword evidence="6" id="KW-0811">Translocation</keyword>
<name>A0A1U7WK40_NICSY</name>
<evidence type="ECO:0000313" key="10">
    <source>
        <dbReference type="RefSeq" id="XP_009774620.1"/>
    </source>
</evidence>
<accession>A0A1U7WK40</accession>
<proteinExistence type="predicted"/>
<evidence type="ECO:0000256" key="7">
    <source>
        <dbReference type="ARBA" id="ARBA00023136"/>
    </source>
</evidence>
<evidence type="ECO:0000256" key="3">
    <source>
        <dbReference type="ARBA" id="ARBA00022692"/>
    </source>
</evidence>
<feature type="non-terminal residue" evidence="10">
    <location>
        <position position="112"/>
    </location>
</feature>
<keyword evidence="2" id="KW-0813">Transport</keyword>
<feature type="transmembrane region" description="Helical" evidence="8">
    <location>
        <begin position="70"/>
        <end position="88"/>
    </location>
</feature>
<keyword evidence="3 8" id="KW-0812">Transmembrane</keyword>
<dbReference type="InterPro" id="IPR003369">
    <property type="entry name" value="TatA/B/E"/>
</dbReference>
<reference evidence="10" key="2">
    <citation type="submission" date="2025-08" db="UniProtKB">
        <authorList>
            <consortium name="RefSeq"/>
        </authorList>
    </citation>
    <scope>IDENTIFICATION</scope>
    <source>
        <tissue evidence="10">Leaf</tissue>
    </source>
</reference>
<evidence type="ECO:0000256" key="8">
    <source>
        <dbReference type="SAM" id="Phobius"/>
    </source>
</evidence>
<evidence type="ECO:0000256" key="6">
    <source>
        <dbReference type="ARBA" id="ARBA00023010"/>
    </source>
</evidence>
<keyword evidence="4" id="KW-0653">Protein transport</keyword>
<keyword evidence="9" id="KW-1185">Reference proteome</keyword>
<dbReference type="STRING" id="4096.A0A1U7WK40"/>
<keyword evidence="5 8" id="KW-1133">Transmembrane helix</keyword>
<comment type="subcellular location">
    <subcellularLocation>
        <location evidence="1">Membrane</location>
        <topology evidence="1">Single-pass membrane protein</topology>
    </subcellularLocation>
</comment>
<evidence type="ECO:0000256" key="1">
    <source>
        <dbReference type="ARBA" id="ARBA00004167"/>
    </source>
</evidence>
<organism evidence="9 10">
    <name type="scientific">Nicotiana sylvestris</name>
    <name type="common">Wood tobacco</name>
    <name type="synonym">South American tobacco</name>
    <dbReference type="NCBI Taxonomy" id="4096"/>
    <lineage>
        <taxon>Eukaryota</taxon>
        <taxon>Viridiplantae</taxon>
        <taxon>Streptophyta</taxon>
        <taxon>Embryophyta</taxon>
        <taxon>Tracheophyta</taxon>
        <taxon>Spermatophyta</taxon>
        <taxon>Magnoliopsida</taxon>
        <taxon>eudicotyledons</taxon>
        <taxon>Gunneridae</taxon>
        <taxon>Pentapetalae</taxon>
        <taxon>asterids</taxon>
        <taxon>lamiids</taxon>
        <taxon>Solanales</taxon>
        <taxon>Solanaceae</taxon>
        <taxon>Nicotianoideae</taxon>
        <taxon>Nicotianeae</taxon>
        <taxon>Nicotiana</taxon>
    </lineage>
</organism>
<evidence type="ECO:0000256" key="5">
    <source>
        <dbReference type="ARBA" id="ARBA00022989"/>
    </source>
</evidence>
<dbReference type="Proteomes" id="UP000189701">
    <property type="component" value="Unplaced"/>
</dbReference>
<evidence type="ECO:0000256" key="2">
    <source>
        <dbReference type="ARBA" id="ARBA00022448"/>
    </source>
</evidence>
<dbReference type="RefSeq" id="XP_009774620.1">
    <property type="nucleotide sequence ID" value="XM_009776318.1"/>
</dbReference>
<dbReference type="GO" id="GO:0016020">
    <property type="term" value="C:membrane"/>
    <property type="evidence" value="ECO:0007669"/>
    <property type="project" value="UniProtKB-SubCell"/>
</dbReference>
<gene>
    <name evidence="10" type="primary">LOC104224636</name>
</gene>
<protein>
    <submittedName>
        <fullName evidence="10">Sec-independent protein translocase protein TATA, chloroplastic-like</fullName>
    </submittedName>
</protein>
<dbReference type="AlphaFoldDB" id="A0A1U7WK40"/>
<sequence length="112" mass="11630">MAIISYSAAAATAKAISCSSVSVSTAKIATLCSSGSLFFNSKRALFLGPAITTRKVTSSSSGKKGLSCNCLFWLGVLELVVIAALVFGPNQLPEVSRTIGNTDKSFQQVTFS</sequence>
<keyword evidence="7 8" id="KW-0472">Membrane</keyword>
<evidence type="ECO:0000313" key="9">
    <source>
        <dbReference type="Proteomes" id="UP000189701"/>
    </source>
</evidence>
<dbReference type="Gene3D" id="1.20.5.3310">
    <property type="match status" value="1"/>
</dbReference>
<dbReference type="GO" id="GO:0015031">
    <property type="term" value="P:protein transport"/>
    <property type="evidence" value="ECO:0007669"/>
    <property type="project" value="UniProtKB-KW"/>
</dbReference>
<dbReference type="Pfam" id="PF02416">
    <property type="entry name" value="TatA_B_E"/>
    <property type="match status" value="1"/>
</dbReference>
<evidence type="ECO:0000256" key="4">
    <source>
        <dbReference type="ARBA" id="ARBA00022927"/>
    </source>
</evidence>
<dbReference type="PANTHER" id="PTHR33162:SF1">
    <property type="entry name" value="SEC-INDEPENDENT PROTEIN TRANSLOCASE PROTEIN TATA, CHLOROPLASTIC"/>
    <property type="match status" value="1"/>
</dbReference>